<dbReference type="Gramene" id="ERN10112">
    <property type="protein sequence ID" value="ERN10112"/>
    <property type="gene ID" value="AMTR_s00169p00020860"/>
</dbReference>
<dbReference type="eggNOG" id="KOG1192">
    <property type="taxonomic scope" value="Eukaryota"/>
</dbReference>
<keyword evidence="2" id="KW-1185">Reference proteome</keyword>
<dbReference type="HOGENOM" id="CLU_2052817_0_0_1"/>
<name>W1PJE5_AMBTC</name>
<dbReference type="AlphaFoldDB" id="W1PJE5"/>
<protein>
    <submittedName>
        <fullName evidence="1">Uncharacterized protein</fullName>
    </submittedName>
</protein>
<gene>
    <name evidence="1" type="ORF">AMTR_s00169p00020860</name>
</gene>
<dbReference type="PANTHER" id="PTHR48045:SF31">
    <property type="entry name" value="UDP-GLYCOSYLTRANSFERASE 76B1-LIKE"/>
    <property type="match status" value="1"/>
</dbReference>
<dbReference type="EMBL" id="KI392972">
    <property type="protein sequence ID" value="ERN10112.1"/>
    <property type="molecule type" value="Genomic_DNA"/>
</dbReference>
<dbReference type="OMA" id="ILVIKDP"/>
<reference evidence="2" key="1">
    <citation type="journal article" date="2013" name="Science">
        <title>The Amborella genome and the evolution of flowering plants.</title>
        <authorList>
            <consortium name="Amborella Genome Project"/>
        </authorList>
    </citation>
    <scope>NUCLEOTIDE SEQUENCE [LARGE SCALE GENOMIC DNA]</scope>
</reference>
<sequence length="120" mass="13536">MYALAANRDRTRLRGEASGLPFIWVVRGDTELVYQWLPEDFEERVKGRGMVIKGWEPQILILFLFLSHPGHRRVCGGNSTLEGLRPRLPMVAWPMLAEQSLNARLVVDVLKVAVAIVRGG</sequence>
<organism evidence="1 2">
    <name type="scientific">Amborella trichopoda</name>
    <dbReference type="NCBI Taxonomy" id="13333"/>
    <lineage>
        <taxon>Eukaryota</taxon>
        <taxon>Viridiplantae</taxon>
        <taxon>Streptophyta</taxon>
        <taxon>Embryophyta</taxon>
        <taxon>Tracheophyta</taxon>
        <taxon>Spermatophyta</taxon>
        <taxon>Magnoliopsida</taxon>
        <taxon>Amborellales</taxon>
        <taxon>Amborellaceae</taxon>
        <taxon>Amborella</taxon>
    </lineage>
</organism>
<evidence type="ECO:0000313" key="2">
    <source>
        <dbReference type="Proteomes" id="UP000017836"/>
    </source>
</evidence>
<evidence type="ECO:0000313" key="1">
    <source>
        <dbReference type="EMBL" id="ERN10112.1"/>
    </source>
</evidence>
<proteinExistence type="predicted"/>
<dbReference type="SUPFAM" id="SSF53756">
    <property type="entry name" value="UDP-Glycosyltransferase/glycogen phosphorylase"/>
    <property type="match status" value="1"/>
</dbReference>
<dbReference type="Gene3D" id="3.40.50.2000">
    <property type="entry name" value="Glycogen Phosphorylase B"/>
    <property type="match status" value="1"/>
</dbReference>
<accession>W1PJE5</accession>
<dbReference type="PANTHER" id="PTHR48045">
    <property type="entry name" value="UDP-GLYCOSYLTRANSFERASE 72B1"/>
    <property type="match status" value="1"/>
</dbReference>
<dbReference type="Proteomes" id="UP000017836">
    <property type="component" value="Unassembled WGS sequence"/>
</dbReference>